<proteinExistence type="predicted"/>
<comment type="caution">
    <text evidence="2">The sequence shown here is derived from an EMBL/GenBank/DDBJ whole genome shotgun (WGS) entry which is preliminary data.</text>
</comment>
<reference evidence="2 3" key="1">
    <citation type="submission" date="2013-08" db="EMBL/GenBank/DDBJ databases">
        <title>Intrasporangium oryzae NRRL B-24470.</title>
        <authorList>
            <person name="Liu H."/>
            <person name="Wang G."/>
        </authorList>
    </citation>
    <scope>NUCLEOTIDE SEQUENCE [LARGE SCALE GENOMIC DNA]</scope>
    <source>
        <strain evidence="2 3">NRRL B-24470</strain>
    </source>
</reference>
<dbReference type="InterPro" id="IPR011576">
    <property type="entry name" value="Pyridox_Oxase_N"/>
</dbReference>
<evidence type="ECO:0000259" key="1">
    <source>
        <dbReference type="Pfam" id="PF01243"/>
    </source>
</evidence>
<dbReference type="Pfam" id="PF01243">
    <property type="entry name" value="PNPOx_N"/>
    <property type="match status" value="1"/>
</dbReference>
<gene>
    <name evidence="2" type="ORF">N865_04350</name>
</gene>
<dbReference type="SUPFAM" id="SSF50475">
    <property type="entry name" value="FMN-binding split barrel"/>
    <property type="match status" value="1"/>
</dbReference>
<organism evidence="2 3">
    <name type="scientific">Intrasporangium oryzae NRRL B-24470</name>
    <dbReference type="NCBI Taxonomy" id="1386089"/>
    <lineage>
        <taxon>Bacteria</taxon>
        <taxon>Bacillati</taxon>
        <taxon>Actinomycetota</taxon>
        <taxon>Actinomycetes</taxon>
        <taxon>Micrococcales</taxon>
        <taxon>Intrasporangiaceae</taxon>
        <taxon>Intrasporangium</taxon>
    </lineage>
</organism>
<dbReference type="InterPro" id="IPR012349">
    <property type="entry name" value="Split_barrel_FMN-bd"/>
</dbReference>
<evidence type="ECO:0000313" key="2">
    <source>
        <dbReference type="EMBL" id="EWT02666.1"/>
    </source>
</evidence>
<dbReference type="STRING" id="1386089.N865_04350"/>
<name>W9G8Z8_9MICO</name>
<dbReference type="AlphaFoldDB" id="W9G8Z8"/>
<dbReference type="eggNOG" id="COG3871">
    <property type="taxonomic scope" value="Bacteria"/>
</dbReference>
<dbReference type="RefSeq" id="WP_211244857.1">
    <property type="nucleotide sequence ID" value="NZ_AWSA01000008.1"/>
</dbReference>
<protein>
    <submittedName>
        <fullName evidence="2">Pyridoxamine 5'-phosphate oxidase</fullName>
    </submittedName>
</protein>
<sequence length="173" mass="19430">MPPKPPTGRATVPLAEIIDDVMAFVADIVYCTVTTVDPRGRPRSRVMHPIFERVDDGLIGWALTGRSPVKTRHLAHNPHVSCSYWSPAQNTVAIDCVATWVDEADDVTRGHVWSVFTDTPAPLGWGELTAYEPEGIHHRLFQPLRLEPWRIQVLRAEQLAAGDVRPRVWRVEA</sequence>
<dbReference type="Proteomes" id="UP000019489">
    <property type="component" value="Unassembled WGS sequence"/>
</dbReference>
<dbReference type="Gene3D" id="2.30.110.10">
    <property type="entry name" value="Electron Transport, Fmn-binding Protein, Chain A"/>
    <property type="match status" value="1"/>
</dbReference>
<accession>W9G8Z8</accession>
<feature type="domain" description="Pyridoxamine 5'-phosphate oxidase N-terminal" evidence="1">
    <location>
        <begin position="19"/>
        <end position="109"/>
    </location>
</feature>
<evidence type="ECO:0000313" key="3">
    <source>
        <dbReference type="Proteomes" id="UP000019489"/>
    </source>
</evidence>
<keyword evidence="3" id="KW-1185">Reference proteome</keyword>
<dbReference type="EMBL" id="AWSA01000008">
    <property type="protein sequence ID" value="EWT02666.1"/>
    <property type="molecule type" value="Genomic_DNA"/>
</dbReference>